<dbReference type="InterPro" id="IPR032710">
    <property type="entry name" value="NTF2-like_dom_sf"/>
</dbReference>
<dbReference type="Pfam" id="PF13577">
    <property type="entry name" value="SnoaL_4"/>
    <property type="match status" value="1"/>
</dbReference>
<dbReference type="Proteomes" id="UP000467322">
    <property type="component" value="Unassembled WGS sequence"/>
</dbReference>
<dbReference type="EMBL" id="WTUX01000003">
    <property type="protein sequence ID" value="MZR11688.1"/>
    <property type="molecule type" value="Genomic_DNA"/>
</dbReference>
<comment type="caution">
    <text evidence="2">The sequence shown here is derived from an EMBL/GenBank/DDBJ whole genome shotgun (WGS) entry which is preliminary data.</text>
</comment>
<evidence type="ECO:0000259" key="1">
    <source>
        <dbReference type="Pfam" id="PF13577"/>
    </source>
</evidence>
<keyword evidence="3" id="KW-1185">Reference proteome</keyword>
<gene>
    <name evidence="2" type="ORF">GQE99_01445</name>
</gene>
<protein>
    <recommendedName>
        <fullName evidence="1">SnoaL-like domain-containing protein</fullName>
    </recommendedName>
</protein>
<accession>A0A845M017</accession>
<feature type="domain" description="SnoaL-like" evidence="1">
    <location>
        <begin position="4"/>
        <end position="127"/>
    </location>
</feature>
<evidence type="ECO:0000313" key="2">
    <source>
        <dbReference type="EMBL" id="MZR11688.1"/>
    </source>
</evidence>
<dbReference type="CDD" id="cd00531">
    <property type="entry name" value="NTF2_like"/>
    <property type="match status" value="1"/>
</dbReference>
<evidence type="ECO:0000313" key="3">
    <source>
        <dbReference type="Proteomes" id="UP000467322"/>
    </source>
</evidence>
<organism evidence="2 3">
    <name type="scientific">Maritimibacter harenae</name>
    <dbReference type="NCBI Taxonomy" id="2606218"/>
    <lineage>
        <taxon>Bacteria</taxon>
        <taxon>Pseudomonadati</taxon>
        <taxon>Pseudomonadota</taxon>
        <taxon>Alphaproteobacteria</taxon>
        <taxon>Rhodobacterales</taxon>
        <taxon>Roseobacteraceae</taxon>
        <taxon>Maritimibacter</taxon>
    </lineage>
</organism>
<dbReference type="AlphaFoldDB" id="A0A845M017"/>
<proteinExistence type="predicted"/>
<dbReference type="SUPFAM" id="SSF54427">
    <property type="entry name" value="NTF2-like"/>
    <property type="match status" value="1"/>
</dbReference>
<sequence>MDDQTLLNHAACEQVLHRFVDRLDARDVEGVISLTQPDMIWIAEARFEGHDAIRARLHGRPEALRTFHILSSIVIDFPESHVAVSRSHLTVYANDPDEGEQSAMQLRVGAIYHDRLTRRGGLWRISEKSIELVGNWP</sequence>
<name>A0A845M017_9RHOB</name>
<dbReference type="Gene3D" id="3.10.450.50">
    <property type="match status" value="1"/>
</dbReference>
<dbReference type="RefSeq" id="WP_161349814.1">
    <property type="nucleotide sequence ID" value="NZ_WTUX01000003.1"/>
</dbReference>
<reference evidence="2 3" key="1">
    <citation type="submission" date="2019-12" db="EMBL/GenBank/DDBJ databases">
        <title>Maritimibacter sp. nov. sp. isolated from sea sand.</title>
        <authorList>
            <person name="Kim J."/>
            <person name="Jeong S.E."/>
            <person name="Jung H.S."/>
            <person name="Jeon C.O."/>
        </authorList>
    </citation>
    <scope>NUCLEOTIDE SEQUENCE [LARGE SCALE GENOMIC DNA]</scope>
    <source>
        <strain evidence="2 3">DP07</strain>
    </source>
</reference>
<dbReference type="InterPro" id="IPR037401">
    <property type="entry name" value="SnoaL-like"/>
</dbReference>